<sequence>MKQKENRKKTYVSPKAECVRTEQDLLLTPFSGDHKDAPDDGQPLHARRIDSFGWEDEEDDGESSSSGGKLNW</sequence>
<comment type="caution">
    <text evidence="2">The sequence shown here is derived from an EMBL/GenBank/DDBJ whole genome shotgun (WGS) entry which is preliminary data.</text>
</comment>
<dbReference type="Proteomes" id="UP000003155">
    <property type="component" value="Unassembled WGS sequence"/>
</dbReference>
<reference evidence="2 3" key="1">
    <citation type="submission" date="2011-02" db="EMBL/GenBank/DDBJ databases">
        <authorList>
            <person name="Durkin A.S."/>
            <person name="Madupu R."/>
            <person name="Torralba M."/>
            <person name="Gillis M."/>
            <person name="Methe B."/>
            <person name="Sutton G."/>
            <person name="Nelson K.E."/>
        </authorList>
    </citation>
    <scope>NUCLEOTIDE SEQUENCE [LARGE SCALE GENOMIC DNA]</scope>
    <source>
        <strain evidence="2 3">CRIS 18C-A</strain>
    </source>
</reference>
<dbReference type="RefSeq" id="WP_004352725.1">
    <property type="nucleotide sequence ID" value="NZ_AEXO01000054.1"/>
</dbReference>
<proteinExistence type="predicted"/>
<gene>
    <name evidence="2" type="ORF">HMPREF9303_0364</name>
</gene>
<dbReference type="AlphaFoldDB" id="F0H634"/>
<evidence type="ECO:0000313" key="2">
    <source>
        <dbReference type="EMBL" id="EGC86718.1"/>
    </source>
</evidence>
<dbReference type="EMBL" id="AEXO01000054">
    <property type="protein sequence ID" value="EGC86718.1"/>
    <property type="molecule type" value="Genomic_DNA"/>
</dbReference>
<name>F0H634_9BACT</name>
<evidence type="ECO:0000256" key="1">
    <source>
        <dbReference type="SAM" id="MobiDB-lite"/>
    </source>
</evidence>
<feature type="region of interest" description="Disordered" evidence="1">
    <location>
        <begin position="27"/>
        <end position="72"/>
    </location>
</feature>
<evidence type="ECO:0000313" key="3">
    <source>
        <dbReference type="Proteomes" id="UP000003155"/>
    </source>
</evidence>
<keyword evidence="3" id="KW-1185">Reference proteome</keyword>
<protein>
    <submittedName>
        <fullName evidence="2">Conserved domain protein</fullName>
    </submittedName>
</protein>
<feature type="compositionally biased region" description="Low complexity" evidence="1">
    <location>
        <begin position="63"/>
        <end position="72"/>
    </location>
</feature>
<feature type="compositionally biased region" description="Acidic residues" evidence="1">
    <location>
        <begin position="53"/>
        <end position="62"/>
    </location>
</feature>
<organism evidence="2 3">
    <name type="scientific">Prevotella denticola CRIS 18C-A</name>
    <dbReference type="NCBI Taxonomy" id="944557"/>
    <lineage>
        <taxon>Bacteria</taxon>
        <taxon>Pseudomonadati</taxon>
        <taxon>Bacteroidota</taxon>
        <taxon>Bacteroidia</taxon>
        <taxon>Bacteroidales</taxon>
        <taxon>Prevotellaceae</taxon>
        <taxon>Prevotella</taxon>
    </lineage>
</organism>
<accession>F0H634</accession>